<proteinExistence type="predicted"/>
<name>A0ABW3THN6_9RHOB</name>
<dbReference type="RefSeq" id="WP_380794581.1">
    <property type="nucleotide sequence ID" value="NZ_JBHTKR010000007.1"/>
</dbReference>
<gene>
    <name evidence="1" type="ORF">ACFQ3C_17480</name>
</gene>
<dbReference type="Proteomes" id="UP001597151">
    <property type="component" value="Unassembled WGS sequence"/>
</dbReference>
<organism evidence="1 2">
    <name type="scientific">Seohaeicola saemankumensis</name>
    <dbReference type="NCBI Taxonomy" id="481181"/>
    <lineage>
        <taxon>Bacteria</taxon>
        <taxon>Pseudomonadati</taxon>
        <taxon>Pseudomonadota</taxon>
        <taxon>Alphaproteobacteria</taxon>
        <taxon>Rhodobacterales</taxon>
        <taxon>Roseobacteraceae</taxon>
        <taxon>Seohaeicola</taxon>
    </lineage>
</organism>
<reference evidence="2" key="1">
    <citation type="journal article" date="2019" name="Int. J. Syst. Evol. Microbiol.">
        <title>The Global Catalogue of Microorganisms (GCM) 10K type strain sequencing project: providing services to taxonomists for standard genome sequencing and annotation.</title>
        <authorList>
            <consortium name="The Broad Institute Genomics Platform"/>
            <consortium name="The Broad Institute Genome Sequencing Center for Infectious Disease"/>
            <person name="Wu L."/>
            <person name="Ma J."/>
        </authorList>
    </citation>
    <scope>NUCLEOTIDE SEQUENCE [LARGE SCALE GENOMIC DNA]</scope>
    <source>
        <strain evidence="2">CCUG 55328</strain>
    </source>
</reference>
<keyword evidence="2" id="KW-1185">Reference proteome</keyword>
<accession>A0ABW3THN6</accession>
<dbReference type="EMBL" id="JBHTKR010000007">
    <property type="protein sequence ID" value="MFD1196468.1"/>
    <property type="molecule type" value="Genomic_DNA"/>
</dbReference>
<evidence type="ECO:0000313" key="2">
    <source>
        <dbReference type="Proteomes" id="UP001597151"/>
    </source>
</evidence>
<comment type="caution">
    <text evidence="1">The sequence shown here is derived from an EMBL/GenBank/DDBJ whole genome shotgun (WGS) entry which is preliminary data.</text>
</comment>
<protein>
    <submittedName>
        <fullName evidence="1">Uncharacterized protein</fullName>
    </submittedName>
</protein>
<sequence length="208" mass="22756">MDPLTHLLAVALDDDEIAAEIEKRVKGKLIGSARLISVEGDLQAGISGTIEIPIFSEDVGDLLKEPIYVFTDLSTRKAHIVSRPVQDQPSQPRMANTPYVMSSQPGLNTQVVSLGPEAIARENAYFGRIGLTPRLPFNPTTLPERPDLEMLINEIISRREWGGRAAAAAQSTCTYDTTSSCVTFTAPGMNYDQRVQDDCQGDGYRTDD</sequence>
<evidence type="ECO:0000313" key="1">
    <source>
        <dbReference type="EMBL" id="MFD1196468.1"/>
    </source>
</evidence>